<feature type="region of interest" description="Disordered" evidence="1">
    <location>
        <begin position="158"/>
        <end position="180"/>
    </location>
</feature>
<protein>
    <submittedName>
        <fullName evidence="2">Uncharacterized protein</fullName>
    </submittedName>
</protein>
<evidence type="ECO:0000313" key="2">
    <source>
        <dbReference type="EMBL" id="OHU91721.1"/>
    </source>
</evidence>
<comment type="caution">
    <text evidence="2">The sequence shown here is derived from an EMBL/GenBank/DDBJ whole genome shotgun (WGS) entry which is preliminary data.</text>
</comment>
<name>A0A1S1MXR2_9GAMM</name>
<dbReference type="InterPro" id="IPR036388">
    <property type="entry name" value="WH-like_DNA-bd_sf"/>
</dbReference>
<feature type="compositionally biased region" description="Basic residues" evidence="1">
    <location>
        <begin position="170"/>
        <end position="180"/>
    </location>
</feature>
<gene>
    <name evidence="2" type="ORF">BET10_07945</name>
</gene>
<dbReference type="InterPro" id="IPR036390">
    <property type="entry name" value="WH_DNA-bd_sf"/>
</dbReference>
<evidence type="ECO:0000313" key="3">
    <source>
        <dbReference type="Proteomes" id="UP000179786"/>
    </source>
</evidence>
<organism evidence="2 3">
    <name type="scientific">Pseudoalteromonas amylolytica</name>
    <dbReference type="NCBI Taxonomy" id="1859457"/>
    <lineage>
        <taxon>Bacteria</taxon>
        <taxon>Pseudomonadati</taxon>
        <taxon>Pseudomonadota</taxon>
        <taxon>Gammaproteobacteria</taxon>
        <taxon>Alteromonadales</taxon>
        <taxon>Pseudoalteromonadaceae</taxon>
        <taxon>Pseudoalteromonas</taxon>
    </lineage>
</organism>
<reference evidence="2 3" key="1">
    <citation type="submission" date="2016-09" db="EMBL/GenBank/DDBJ databases">
        <title>Pseudoalteromonas amylolytica sp. nov., isolated from the surface seawater.</title>
        <authorList>
            <person name="Wu Y.-H."/>
            <person name="Cheng H."/>
            <person name="Jin X.-B."/>
            <person name="Wang C.-S."/>
            <person name="Xu X.-W."/>
        </authorList>
    </citation>
    <scope>NUCLEOTIDE SEQUENCE [LARGE SCALE GENOMIC DNA]</scope>
    <source>
        <strain evidence="2 3">JW1</strain>
    </source>
</reference>
<dbReference type="SUPFAM" id="SSF46785">
    <property type="entry name" value="Winged helix' DNA-binding domain"/>
    <property type="match status" value="1"/>
</dbReference>
<dbReference type="Proteomes" id="UP000179786">
    <property type="component" value="Unassembled WGS sequence"/>
</dbReference>
<evidence type="ECO:0000256" key="1">
    <source>
        <dbReference type="SAM" id="MobiDB-lite"/>
    </source>
</evidence>
<dbReference type="RefSeq" id="WP_070984069.1">
    <property type="nucleotide sequence ID" value="NZ_MKJU01000024.1"/>
</dbReference>
<proteinExistence type="predicted"/>
<dbReference type="Gene3D" id="1.10.10.10">
    <property type="entry name" value="Winged helix-like DNA-binding domain superfamily/Winged helix DNA-binding domain"/>
    <property type="match status" value="1"/>
</dbReference>
<keyword evidence="3" id="KW-1185">Reference proteome</keyword>
<accession>A0A1S1MXR2</accession>
<sequence length="180" mass="20278">MQSLPLNAVFEFDYKSMSLKPVEQLVCIRMFQFLHSGQSFSLNGLSDVCNCSRQTVYTSVSKLVDLGFFESKHSIGKKSVYSLGSLFQFDEQVIDEPLLVDEKNCSSQADNEPDFSSIKSCFYDLPHPDDFDDTDSKVIHDVPVDALLSMGENPMGYISNHCAPSNSKRASARRKRKKKK</sequence>
<dbReference type="EMBL" id="MKJU01000024">
    <property type="protein sequence ID" value="OHU91721.1"/>
    <property type="molecule type" value="Genomic_DNA"/>
</dbReference>
<dbReference type="AlphaFoldDB" id="A0A1S1MXR2"/>